<evidence type="ECO:0000313" key="3">
    <source>
        <dbReference type="Proteomes" id="UP000012149"/>
    </source>
</evidence>
<evidence type="ECO:0000313" key="2">
    <source>
        <dbReference type="EMBL" id="EMO59735.1"/>
    </source>
</evidence>
<dbReference type="AlphaFoldDB" id="M6VSD2"/>
<accession>M6VSD2</accession>
<dbReference type="Pfam" id="PF05565">
    <property type="entry name" value="Sipho_Gp157"/>
    <property type="match status" value="1"/>
</dbReference>
<name>M6VSD2_9LEPT</name>
<dbReference type="Proteomes" id="UP000012149">
    <property type="component" value="Unassembled WGS sequence"/>
</dbReference>
<dbReference type="EMBL" id="AKWE02000017">
    <property type="protein sequence ID" value="EMO59735.1"/>
    <property type="molecule type" value="Genomic_DNA"/>
</dbReference>
<comment type="caution">
    <text evidence="2">The sequence shown here is derived from an EMBL/GenBank/DDBJ whole genome shotgun (WGS) entry which is preliminary data.</text>
</comment>
<keyword evidence="1" id="KW-0175">Coiled coil</keyword>
<feature type="coiled-coil region" evidence="1">
    <location>
        <begin position="44"/>
        <end position="71"/>
    </location>
</feature>
<gene>
    <name evidence="2" type="ORF">LEP1GSC161_0280</name>
</gene>
<organism evidence="2 3">
    <name type="scientific">Leptospira santarosai str. CBC1416</name>
    <dbReference type="NCBI Taxonomy" id="1193059"/>
    <lineage>
        <taxon>Bacteria</taxon>
        <taxon>Pseudomonadati</taxon>
        <taxon>Spirochaetota</taxon>
        <taxon>Spirochaetia</taxon>
        <taxon>Leptospirales</taxon>
        <taxon>Leptospiraceae</taxon>
        <taxon>Leptospira</taxon>
    </lineage>
</organism>
<dbReference type="InterPro" id="IPR008840">
    <property type="entry name" value="Sipho_Gp157"/>
</dbReference>
<protein>
    <submittedName>
        <fullName evidence="2">Gam-like protein</fullName>
    </submittedName>
</protein>
<evidence type="ECO:0000256" key="1">
    <source>
        <dbReference type="SAM" id="Coils"/>
    </source>
</evidence>
<proteinExistence type="predicted"/>
<sequence>MYYEALRNAVDQETGEIIDQDLFRLLDEIQEEKEKKLLNMACAYKAIQAEADAIKAEEERLKARRKTLENQVDSIGSWIKYNAEAGVKIKDPRAEISWRKSSQVIVQIEESDLITKLGERFVKTEITHSPIKADLKKAIEAGEEIPGVWIDSKLNLQIK</sequence>
<reference evidence="2 3" key="1">
    <citation type="submission" date="2013-01" db="EMBL/GenBank/DDBJ databases">
        <authorList>
            <person name="Harkins D.M."/>
            <person name="Durkin A.S."/>
            <person name="Brinkac L.M."/>
            <person name="Haft D.H."/>
            <person name="Selengut J.D."/>
            <person name="Sanka R."/>
            <person name="DePew J."/>
            <person name="Purushe J."/>
            <person name="Matthias M.A."/>
            <person name="Vinetz J.M."/>
            <person name="Sutton G.G."/>
            <person name="Nierman W.C."/>
            <person name="Fouts D.E."/>
        </authorList>
    </citation>
    <scope>NUCLEOTIDE SEQUENCE [LARGE SCALE GENOMIC DNA]</scope>
    <source>
        <strain evidence="2 3">CBC1416</strain>
    </source>
</reference>